<sequence length="130" mass="14704">MELNLEKLESIVIDCGHGIYDELGSGLLKNVYETVLTGRLEAYKLKVERNKSVPIKFDGKSFDEGFRCDLLVEGRLLIGVESSERIMPVQEQYLATYIRLMNLPLGLLLNFGALSYRQGIRRIVNGLPDI</sequence>
<evidence type="ECO:0000313" key="1">
    <source>
        <dbReference type="EMBL" id="VAV87739.1"/>
    </source>
</evidence>
<dbReference type="Pfam" id="PF13366">
    <property type="entry name" value="PDDEXK_3"/>
    <property type="match status" value="1"/>
</dbReference>
<dbReference type="NCBIfam" id="TIGR04256">
    <property type="entry name" value="GxxExxY"/>
    <property type="match status" value="1"/>
</dbReference>
<accession>A0A3B0R6C2</accession>
<gene>
    <name evidence="1" type="ORF">MNBD_ALPHA04-1209</name>
</gene>
<organism evidence="1">
    <name type="scientific">hydrothermal vent metagenome</name>
    <dbReference type="NCBI Taxonomy" id="652676"/>
    <lineage>
        <taxon>unclassified sequences</taxon>
        <taxon>metagenomes</taxon>
        <taxon>ecological metagenomes</taxon>
    </lineage>
</organism>
<proteinExistence type="predicted"/>
<name>A0A3B0R6C2_9ZZZZ</name>
<evidence type="ECO:0008006" key="2">
    <source>
        <dbReference type="Google" id="ProtNLM"/>
    </source>
</evidence>
<dbReference type="EMBL" id="UOEF01000020">
    <property type="protein sequence ID" value="VAV87739.1"/>
    <property type="molecule type" value="Genomic_DNA"/>
</dbReference>
<dbReference type="InterPro" id="IPR026350">
    <property type="entry name" value="GxxExxY"/>
</dbReference>
<dbReference type="AlphaFoldDB" id="A0A3B0R6C2"/>
<reference evidence="1" key="1">
    <citation type="submission" date="2018-06" db="EMBL/GenBank/DDBJ databases">
        <authorList>
            <person name="Zhirakovskaya E."/>
        </authorList>
    </citation>
    <scope>NUCLEOTIDE SEQUENCE</scope>
</reference>
<protein>
    <recommendedName>
        <fullName evidence="2">GxxExxY protein</fullName>
    </recommendedName>
</protein>